<evidence type="ECO:0000256" key="1">
    <source>
        <dbReference type="ARBA" id="ARBA00004123"/>
    </source>
</evidence>
<keyword evidence="3" id="KW-0863">Zinc-finger</keyword>
<keyword evidence="4" id="KW-0862">Zinc</keyword>
<reference evidence="6" key="2">
    <citation type="submission" date="2019-01" db="UniProtKB">
        <authorList>
            <consortium name="EnsemblPlants"/>
        </authorList>
    </citation>
    <scope>IDENTIFICATION</scope>
    <source>
        <strain evidence="6">cv. Heinz 1706</strain>
    </source>
</reference>
<evidence type="ECO:0000256" key="4">
    <source>
        <dbReference type="ARBA" id="ARBA00022833"/>
    </source>
</evidence>
<evidence type="ECO:0000256" key="3">
    <source>
        <dbReference type="ARBA" id="ARBA00022771"/>
    </source>
</evidence>
<dbReference type="EnsemblPlants" id="Solyc12g077420.2.1">
    <property type="protein sequence ID" value="Solyc12g077420.2.1"/>
    <property type="gene ID" value="Solyc12g077420.2"/>
</dbReference>
<evidence type="ECO:0008006" key="8">
    <source>
        <dbReference type="Google" id="ProtNLM"/>
    </source>
</evidence>
<dbReference type="AlphaFoldDB" id="A0A3Q7JD26"/>
<dbReference type="GO" id="GO:0008270">
    <property type="term" value="F:zinc ion binding"/>
    <property type="evidence" value="ECO:0007669"/>
    <property type="project" value="UniProtKB-KW"/>
</dbReference>
<keyword evidence="7" id="KW-1185">Reference proteome</keyword>
<keyword evidence="5" id="KW-0539">Nucleus</keyword>
<dbReference type="STRING" id="4081.A0A3Q7JD26"/>
<dbReference type="PANTHER" id="PTHR23215">
    <property type="entry name" value="ZINC FINGER PROTEIN 207"/>
    <property type="match status" value="1"/>
</dbReference>
<keyword evidence="2" id="KW-0479">Metal-binding</keyword>
<proteinExistence type="predicted"/>
<dbReference type="GO" id="GO:0005634">
    <property type="term" value="C:nucleus"/>
    <property type="evidence" value="ECO:0007669"/>
    <property type="project" value="UniProtKB-SubCell"/>
</dbReference>
<evidence type="ECO:0000256" key="5">
    <source>
        <dbReference type="ARBA" id="ARBA00023242"/>
    </source>
</evidence>
<protein>
    <recommendedName>
        <fullName evidence="8">C2H2-type domain-containing protein</fullName>
    </recommendedName>
</protein>
<comment type="subcellular location">
    <subcellularLocation>
        <location evidence="1">Nucleus</location>
    </subcellularLocation>
</comment>
<dbReference type="PANTHER" id="PTHR23215:SF0">
    <property type="entry name" value="BUB3-INTERACTING AND GLEBS MOTIF-CONTAINING PROTEIN ZNF207"/>
    <property type="match status" value="1"/>
</dbReference>
<organism evidence="6">
    <name type="scientific">Solanum lycopersicum</name>
    <name type="common">Tomato</name>
    <name type="synonym">Lycopersicon esculentum</name>
    <dbReference type="NCBI Taxonomy" id="4081"/>
    <lineage>
        <taxon>Eukaryota</taxon>
        <taxon>Viridiplantae</taxon>
        <taxon>Streptophyta</taxon>
        <taxon>Embryophyta</taxon>
        <taxon>Tracheophyta</taxon>
        <taxon>Spermatophyta</taxon>
        <taxon>Magnoliopsida</taxon>
        <taxon>eudicotyledons</taxon>
        <taxon>Gunneridae</taxon>
        <taxon>Pentapetalae</taxon>
        <taxon>asterids</taxon>
        <taxon>lamiids</taxon>
        <taxon>Solanales</taxon>
        <taxon>Solanaceae</taxon>
        <taxon>Solanoideae</taxon>
        <taxon>Solaneae</taxon>
        <taxon>Solanum</taxon>
        <taxon>Solanum subgen. Lycopersicon</taxon>
    </lineage>
</organism>
<dbReference type="InParanoid" id="A0A3Q7JD26"/>
<accession>A0A3Q7JD26</accession>
<reference evidence="6" key="1">
    <citation type="journal article" date="2012" name="Nature">
        <title>The tomato genome sequence provides insights into fleshy fruit evolution.</title>
        <authorList>
            <consortium name="Tomato Genome Consortium"/>
        </authorList>
    </citation>
    <scope>NUCLEOTIDE SEQUENCE [LARGE SCALE GENOMIC DNA]</scope>
    <source>
        <strain evidence="6">cv. Heinz 1706</strain>
    </source>
</reference>
<dbReference type="PaxDb" id="4081-Solyc12g077420.1.1"/>
<dbReference type="Proteomes" id="UP000004994">
    <property type="component" value="Chromosome 12"/>
</dbReference>
<dbReference type="Gramene" id="Solyc12g077420.2.1">
    <property type="protein sequence ID" value="Solyc12g077420.2.1"/>
    <property type="gene ID" value="Solyc12g077420.2"/>
</dbReference>
<name>A0A3Q7JD26_SOLLC</name>
<sequence length="110" mass="13031">MGKKKRRSTDKVWCYNCDREFDDEKILVHHFWLNTSNAMFSRHSHSRSPGSQRNRQPVRYQMPNPLSTDIEVYGMQGIPSDVLAAHYGEEELNFHRLPDSRLQYVFLNCN</sequence>
<evidence type="ECO:0000256" key="2">
    <source>
        <dbReference type="ARBA" id="ARBA00022723"/>
    </source>
</evidence>
<evidence type="ECO:0000313" key="6">
    <source>
        <dbReference type="EnsemblPlants" id="Solyc12g077420.2.1"/>
    </source>
</evidence>
<evidence type="ECO:0000313" key="7">
    <source>
        <dbReference type="Proteomes" id="UP000004994"/>
    </source>
</evidence>